<accession>A0A0K1Y539</accession>
<dbReference type="GeneID" id="26518460"/>
<keyword evidence="2" id="KW-1185">Reference proteome</keyword>
<evidence type="ECO:0000313" key="1">
    <source>
        <dbReference type="EMBL" id="AKY01916.1"/>
    </source>
</evidence>
<dbReference type="EMBL" id="KT239446">
    <property type="protein sequence ID" value="AKY01916.1"/>
    <property type="molecule type" value="Genomic_DNA"/>
</dbReference>
<dbReference type="KEGG" id="vg:26518460"/>
<proteinExistence type="predicted"/>
<dbReference type="Proteomes" id="UP000204179">
    <property type="component" value="Segment"/>
</dbReference>
<dbReference type="RefSeq" id="YP_009190626.1">
    <property type="nucleotide sequence ID" value="NC_028686.1"/>
</dbReference>
<gene>
    <name evidence="1" type="ORF">JD18_045</name>
</gene>
<sequence>MISYIVCASIPTGVWHRRIKYIRAHSEPDISQAKRILTNQWDEDTSVIIRVFPIDSSTLDSQLPSPSEMWQEGLNEQELREYLDA</sequence>
<evidence type="ECO:0000313" key="2">
    <source>
        <dbReference type="Proteomes" id="UP000204179"/>
    </source>
</evidence>
<protein>
    <submittedName>
        <fullName evidence="1">Uncharacterized protein</fullName>
    </submittedName>
</protein>
<name>A0A0K1Y539_9CAUD</name>
<reference evidence="1 2" key="1">
    <citation type="submission" date="2015-07" db="EMBL/GenBank/DDBJ databases">
        <title>Isolation and characterization of JD18-a novel lytic bacteriophage for Klebsiella pneumoniae.</title>
        <authorList>
            <person name="Fan J."/>
            <person name="Zhang X."/>
            <person name="Guo X."/>
            <person name="He P."/>
            <person name="Zhang Y."/>
        </authorList>
    </citation>
    <scope>NUCLEOTIDE SEQUENCE [LARGE SCALE GENOMIC DNA]</scope>
</reference>
<organism evidence="1 2">
    <name type="scientific">Klebsiella phage JD18</name>
    <dbReference type="NCBI Taxonomy" id="1698360"/>
    <lineage>
        <taxon>Viruses</taxon>
        <taxon>Duplodnaviria</taxon>
        <taxon>Heunggongvirae</taxon>
        <taxon>Uroviricota</taxon>
        <taxon>Caudoviricetes</taxon>
        <taxon>Pantevenvirales</taxon>
        <taxon>Straboviridae</taxon>
        <taxon>Tevenvirinae</taxon>
        <taxon>Jiaodavirus</taxon>
        <taxon>Jiaodavirus jd18</taxon>
    </lineage>
</organism>